<accession>A0A5C7F2T0</accession>
<reference evidence="1 2" key="1">
    <citation type="submission" date="2024-01" db="EMBL/GenBank/DDBJ databases">
        <title>Complete Genome Sequence of Alkalicoccus halolimnae BZ-SZ-XJ29T, a Moderately Halophilic Bacterium Isolated from a Salt Lake.</title>
        <authorList>
            <person name="Zhao B."/>
        </authorList>
    </citation>
    <scope>NUCLEOTIDE SEQUENCE [LARGE SCALE GENOMIC DNA]</scope>
    <source>
        <strain evidence="1 2">BZ-SZ-XJ29</strain>
    </source>
</reference>
<evidence type="ECO:0000313" key="2">
    <source>
        <dbReference type="Proteomes" id="UP000321816"/>
    </source>
</evidence>
<dbReference type="OrthoDB" id="2943553at2"/>
<proteinExistence type="predicted"/>
<gene>
    <name evidence="1" type="ORF">FTX54_001680</name>
</gene>
<dbReference type="RefSeq" id="WP_147804191.1">
    <property type="nucleotide sequence ID" value="NZ_CP144914.1"/>
</dbReference>
<organism evidence="1 2">
    <name type="scientific">Alkalicoccus halolimnae</name>
    <dbReference type="NCBI Taxonomy" id="1667239"/>
    <lineage>
        <taxon>Bacteria</taxon>
        <taxon>Bacillati</taxon>
        <taxon>Bacillota</taxon>
        <taxon>Bacilli</taxon>
        <taxon>Bacillales</taxon>
        <taxon>Bacillaceae</taxon>
        <taxon>Alkalicoccus</taxon>
    </lineage>
</organism>
<keyword evidence="2" id="KW-1185">Reference proteome</keyword>
<sequence>MNFEEEIRSILIPTLGFRKSAACGAEIRHLVTELNGEETVLAGFAHGKPYIPDRLFILTDQHMYALRRKSERVYVETIPLDDITEVTIATIEDDTEFSFLYNNEVYYALLTDKKKAVKLIKAIDGVLPIAVVSSPADNPEAPAVKKEGPVKFNNKQSEMIKRSRPRAKTDLKIVSGREELGYQSKYVEMVQRHPGEVSFRTGFKEHPDIFLLHEYERTEIIALDCANESRAAFWGNFYGGNIEALNSVLKNQMGKDKFTVSLFLERKDDGHPMMLIVKCREKTMQSLAAFMKMDPVPPAASEPTEDKYALLEQIHHLKEKGILTEEEFLSEKAKILQM</sequence>
<name>A0A5C7F2T0_9BACI</name>
<dbReference type="KEGG" id="ahal:FTX54_001680"/>
<dbReference type="EMBL" id="CP144914">
    <property type="protein sequence ID" value="WWD80305.1"/>
    <property type="molecule type" value="Genomic_DNA"/>
</dbReference>
<dbReference type="AlphaFoldDB" id="A0A5C7F2T0"/>
<protein>
    <submittedName>
        <fullName evidence="1">SHOCT domain-containing protein</fullName>
    </submittedName>
</protein>
<dbReference type="Proteomes" id="UP000321816">
    <property type="component" value="Chromosome"/>
</dbReference>
<evidence type="ECO:0000313" key="1">
    <source>
        <dbReference type="EMBL" id="WWD80305.1"/>
    </source>
</evidence>